<feature type="compositionally biased region" description="Pro residues" evidence="1">
    <location>
        <begin position="113"/>
        <end position="122"/>
    </location>
</feature>
<reference evidence="2 3" key="1">
    <citation type="submission" date="2016-06" db="EMBL/GenBank/DDBJ databases">
        <title>Evolution of pathogenesis and genome organization in the Tremellales.</title>
        <authorList>
            <person name="Cuomo C."/>
            <person name="Litvintseva A."/>
            <person name="Heitman J."/>
            <person name="Chen Y."/>
            <person name="Sun S."/>
            <person name="Springer D."/>
            <person name="Dromer F."/>
            <person name="Young S."/>
            <person name="Zeng Q."/>
            <person name="Chapman S."/>
            <person name="Gujja S."/>
            <person name="Saif S."/>
            <person name="Birren B."/>
        </authorList>
    </citation>
    <scope>NUCLEOTIDE SEQUENCE [LARGE SCALE GENOMIC DNA]</scope>
    <source>
        <strain evidence="2 3">CBS 6039</strain>
    </source>
</reference>
<feature type="compositionally biased region" description="Polar residues" evidence="1">
    <location>
        <begin position="131"/>
        <end position="143"/>
    </location>
</feature>
<dbReference type="AlphaFoldDB" id="A0A1E3HP79"/>
<feature type="compositionally biased region" description="Low complexity" evidence="1">
    <location>
        <begin position="199"/>
        <end position="215"/>
    </location>
</feature>
<dbReference type="RefSeq" id="XP_018993181.1">
    <property type="nucleotide sequence ID" value="XM_019139238.1"/>
</dbReference>
<proteinExistence type="predicted"/>
<feature type="compositionally biased region" description="Low complexity" evidence="1">
    <location>
        <begin position="144"/>
        <end position="165"/>
    </location>
</feature>
<dbReference type="Proteomes" id="UP000094065">
    <property type="component" value="Unassembled WGS sequence"/>
</dbReference>
<evidence type="ECO:0000313" key="2">
    <source>
        <dbReference type="EMBL" id="ODN77945.1"/>
    </source>
</evidence>
<comment type="caution">
    <text evidence="2">The sequence shown here is derived from an EMBL/GenBank/DDBJ whole genome shotgun (WGS) entry which is preliminary data.</text>
</comment>
<organism evidence="2 3">
    <name type="scientific">Cryptococcus amylolentus CBS 6039</name>
    <dbReference type="NCBI Taxonomy" id="1295533"/>
    <lineage>
        <taxon>Eukaryota</taxon>
        <taxon>Fungi</taxon>
        <taxon>Dikarya</taxon>
        <taxon>Basidiomycota</taxon>
        <taxon>Agaricomycotina</taxon>
        <taxon>Tremellomycetes</taxon>
        <taxon>Tremellales</taxon>
        <taxon>Cryptococcaceae</taxon>
        <taxon>Cryptococcus</taxon>
    </lineage>
</organism>
<evidence type="ECO:0000313" key="3">
    <source>
        <dbReference type="Proteomes" id="UP000094065"/>
    </source>
</evidence>
<dbReference type="OrthoDB" id="10579689at2759"/>
<accession>A0A1E3HP79</accession>
<evidence type="ECO:0000256" key="1">
    <source>
        <dbReference type="SAM" id="MobiDB-lite"/>
    </source>
</evidence>
<dbReference type="EMBL" id="AWGJ01000007">
    <property type="protein sequence ID" value="ODN77945.1"/>
    <property type="molecule type" value="Genomic_DNA"/>
</dbReference>
<feature type="region of interest" description="Disordered" evidence="1">
    <location>
        <begin position="21"/>
        <end position="40"/>
    </location>
</feature>
<protein>
    <submittedName>
        <fullName evidence="2">Uncharacterized protein</fullName>
    </submittedName>
</protein>
<gene>
    <name evidence="2" type="ORF">L202_05042</name>
</gene>
<sequence length="323" mass="35414">MSCGMPSTLPLSAYSLQSHPIAVPPIPAHPSPKPPPKHAEYFAKHPHLRDEYQISVQQSERTSSRTHHHRMEDGVWDEAQGTAFGSREIWEKASIMTVDDEAPSETTTWTLPAQPPTPPPRNPLRALLQPGTTSSSLDESSGFHTTSPTITASSATTPPGTHTGSCASSTPSLARSECRPPTSLLPPLRPLAANEEISDSCSSSSHYSDSSSGSEYDSDSTVATVDLSPTLRAPRLSVRPMGSTGVWRCREGWEFGRGLSWKPAIESGQYALDQLEERWRRREQRMTHVEEMTQIGMEIGGPRFERYLVDYDSDSSSESDLSP</sequence>
<name>A0A1E3HP79_9TREE</name>
<feature type="region of interest" description="Disordered" evidence="1">
    <location>
        <begin position="101"/>
        <end position="221"/>
    </location>
</feature>
<keyword evidence="3" id="KW-1185">Reference proteome</keyword>
<feature type="compositionally biased region" description="Pro residues" evidence="1">
    <location>
        <begin position="22"/>
        <end position="34"/>
    </location>
</feature>
<dbReference type="GeneID" id="30156351"/>